<dbReference type="RefSeq" id="WP_012900265.1">
    <property type="nucleotide sequence ID" value="NC_013665.1"/>
</dbReference>
<name>D1YYR4_METPS</name>
<dbReference type="OrthoDB" id="287850at2157"/>
<dbReference type="InterPro" id="IPR000415">
    <property type="entry name" value="Nitroreductase-like"/>
</dbReference>
<dbReference type="STRING" id="304371.MCP_1514"/>
<dbReference type="InParanoid" id="D1YYR4"/>
<dbReference type="eggNOG" id="arCOG00288">
    <property type="taxonomic scope" value="Archaea"/>
</dbReference>
<accession>D1YYR4</accession>
<dbReference type="AlphaFoldDB" id="D1YYR4"/>
<gene>
    <name evidence="4" type="ordered locus">MCP_1514</name>
</gene>
<dbReference type="Gene3D" id="3.40.109.10">
    <property type="entry name" value="NADH Oxidase"/>
    <property type="match status" value="1"/>
</dbReference>
<evidence type="ECO:0000313" key="5">
    <source>
        <dbReference type="Proteomes" id="UP000001882"/>
    </source>
</evidence>
<dbReference type="GeneID" id="8681458"/>
<dbReference type="EMBL" id="AP011532">
    <property type="protein sequence ID" value="BAI61586.1"/>
    <property type="molecule type" value="Genomic_DNA"/>
</dbReference>
<dbReference type="KEGG" id="mpd:MCP_1514"/>
<evidence type="ECO:0000313" key="4">
    <source>
        <dbReference type="EMBL" id="BAI61586.1"/>
    </source>
</evidence>
<evidence type="ECO:0000256" key="2">
    <source>
        <dbReference type="ARBA" id="ARBA00023002"/>
    </source>
</evidence>
<dbReference type="GO" id="GO:0016491">
    <property type="term" value="F:oxidoreductase activity"/>
    <property type="evidence" value="ECO:0007669"/>
    <property type="project" value="UniProtKB-KW"/>
</dbReference>
<dbReference type="SUPFAM" id="SSF55469">
    <property type="entry name" value="FMN-dependent nitroreductase-like"/>
    <property type="match status" value="1"/>
</dbReference>
<dbReference type="Proteomes" id="UP000001882">
    <property type="component" value="Chromosome"/>
</dbReference>
<keyword evidence="2" id="KW-0560">Oxidoreductase</keyword>
<dbReference type="InterPro" id="IPR029478">
    <property type="entry name" value="TM1586_NiRdase"/>
</dbReference>
<reference evidence="5" key="3">
    <citation type="journal article" date="2011" name="PLoS ONE">
        <title>Genome sequence of a mesophilic hydrogenotrophic methanogen Methanocella paludicola, the first cultivated representative of the order Methanocellales.</title>
        <authorList>
            <person name="Sakai S."/>
            <person name="Takaki Y."/>
            <person name="Shimamura S."/>
            <person name="Sekine M."/>
            <person name="Tajima T."/>
            <person name="Kosugi H."/>
            <person name="Ichikawa N."/>
            <person name="Tasumi E."/>
            <person name="Hiraki A.T."/>
            <person name="Shimizu A."/>
            <person name="Kato Y."/>
            <person name="Nishiko R."/>
            <person name="Mori K."/>
            <person name="Fujita N."/>
            <person name="Imachi H."/>
            <person name="Takai K."/>
        </authorList>
    </citation>
    <scope>NUCLEOTIDE SEQUENCE [LARGE SCALE GENOMIC DNA]</scope>
    <source>
        <strain evidence="5">DSM 17711 / JCM 13418 / NBRC 101707 / SANAE</strain>
    </source>
</reference>
<proteinExistence type="inferred from homology"/>
<sequence>MEFYEVIKNRKSIRKYTAKKVPEDVLERILEAARWAPSWANRQCTRYVVVDDPALFPNIVSGIVVGWGAPMLIITCADPSNSGHKGGKDYYMLDAGISMEHLILAAAAEGLGTCWIGGMFDEDSVKRALDIPENMRVVAVTPLGYPEENPLKSLVGSAMRSAIRADSRKPITETVFRNKYGRQLK</sequence>
<feature type="domain" description="Putative nitroreductase TM1586" evidence="3">
    <location>
        <begin position="3"/>
        <end position="173"/>
    </location>
</feature>
<dbReference type="PANTHER" id="PTHR43673:SF10">
    <property type="entry name" value="NADH DEHYDROGENASE_NAD(P)H NITROREDUCTASE XCC3605-RELATED"/>
    <property type="match status" value="1"/>
</dbReference>
<keyword evidence="5" id="KW-1185">Reference proteome</keyword>
<organism evidence="4 5">
    <name type="scientific">Methanocella paludicola (strain DSM 17711 / JCM 13418 / NBRC 101707 / SANAE)</name>
    <dbReference type="NCBI Taxonomy" id="304371"/>
    <lineage>
        <taxon>Archaea</taxon>
        <taxon>Methanobacteriati</taxon>
        <taxon>Methanobacteriota</taxon>
        <taxon>Stenosarchaea group</taxon>
        <taxon>Methanomicrobia</taxon>
        <taxon>Methanocellales</taxon>
        <taxon>Methanocellaceae</taxon>
        <taxon>Methanocella</taxon>
    </lineage>
</organism>
<evidence type="ECO:0000256" key="1">
    <source>
        <dbReference type="ARBA" id="ARBA00007118"/>
    </source>
</evidence>
<protein>
    <submittedName>
        <fullName evidence="4">Nitroreductase</fullName>
    </submittedName>
</protein>
<dbReference type="Pfam" id="PF14512">
    <property type="entry name" value="TM1586_NiRdase"/>
    <property type="match status" value="1"/>
</dbReference>
<dbReference type="PANTHER" id="PTHR43673">
    <property type="entry name" value="NAD(P)H NITROREDUCTASE YDGI-RELATED"/>
    <property type="match status" value="1"/>
</dbReference>
<reference evidence="4 5" key="2">
    <citation type="journal article" date="2008" name="Int. J. Syst. Evol. Microbiol.">
        <title>Methanocella paludicola gen. nov., sp. nov., a methane-producing archaeon, the first isolate of the lineage 'Rice Cluster I', and proposal of the new archaeal order Methanocellales ord. nov.</title>
        <authorList>
            <person name="Sakai S."/>
            <person name="Imachi H."/>
            <person name="Hanada S."/>
            <person name="Ohashi A."/>
            <person name="Harada H."/>
            <person name="Kamagata Y."/>
        </authorList>
    </citation>
    <scope>NUCLEOTIDE SEQUENCE [LARGE SCALE GENOMIC DNA]</scope>
    <source>
        <strain evidence="5">DSM 17711 / JCM 13418 / NBRC 101707 / SANAE</strain>
    </source>
</reference>
<reference evidence="4 5" key="1">
    <citation type="journal article" date="2007" name="Appl. Environ. Microbiol.">
        <title>Isolation of key methanogens for global methane emission from rice paddy fields: a novel isolate affiliated with the clone cluster rice cluster I.</title>
        <authorList>
            <person name="Sakai S."/>
            <person name="Imachi H."/>
            <person name="Sekiguchi Y."/>
            <person name="Ohashi A."/>
            <person name="Harada H."/>
            <person name="Kamagata Y."/>
        </authorList>
    </citation>
    <scope>NUCLEOTIDE SEQUENCE [LARGE SCALE GENOMIC DNA]</scope>
    <source>
        <strain evidence="5">DSM 17711 / JCM 13418 / NBRC 101707 / SANAE</strain>
    </source>
</reference>
<comment type="similarity">
    <text evidence="1">Belongs to the nitroreductase family.</text>
</comment>
<evidence type="ECO:0000259" key="3">
    <source>
        <dbReference type="Pfam" id="PF14512"/>
    </source>
</evidence>